<sequence>MEENRGLLSMFQNHKGMEKDNKGPTKRKDWIQFFLSLVGILLYPFMVGGIFPFLFAWYYDKKEYEKHLDDYDYIRWIVTVSPRFFMAFLVGAVINLIAFVFWIPRGYFACYLIFPMNLLHTTLTFTWQSVVALLLGWASNGCLFIAVYGFVQSRKVISKEEERAKILRSKAYQKRRENKFEESQKYVAAYEQEYQLALQTQDAALYDELYKKFLIGTDEYGNPAFMDFREFNQHALAVGTTGAGKTTLLQLIIDHACKFELPVVLVDGKGARATLEAMQEIAAKHHREVKIFNEDNYMTYNPVKYGNDIEIRDKLVELAETESVFYSTSAKILLQGTIQFVDYFAKIWPEEIQRDLENLQKFMLPRNVLKAFGRLLEDKDPTFYTIYVKKENNKTKVKEKEKLEEEATEKRDSALSELDEINELVSEHLEQKNESEEIYETIILDPDILQLEDFYIHLKRHMNEMSEERTLFERLFVRYEHKDNPFHLYATSEALQMNINMLLDSELGRLFKKDESKEELDLNEVTKNREIVYISLNGLIYGEFIRTLAQLIIGDINHLLSELYENRETRPFLAMFDEPASYLNDQFIGMVNKGRGAGLFAIYSPQTLADIDKLDEKLKEQLIGNANTFWIGKTNSPTEIEYWANIMGTYSDVEVTSMVEQEGGFSDVGKQDWVAERGTKRNVHAFKFNPDRIRELRVGEFVLYRTARNTREKPKVVYVRNPLSS</sequence>
<evidence type="ECO:0000256" key="2">
    <source>
        <dbReference type="SAM" id="Phobius"/>
    </source>
</evidence>
<name>A0A9D2FTA2_9STRE</name>
<protein>
    <submittedName>
        <fullName evidence="5">DUF853 family protein</fullName>
    </submittedName>
</protein>
<dbReference type="InterPro" id="IPR051162">
    <property type="entry name" value="T4SS_component"/>
</dbReference>
<dbReference type="SUPFAM" id="SSF52540">
    <property type="entry name" value="P-loop containing nucleoside triphosphate hydrolases"/>
    <property type="match status" value="1"/>
</dbReference>
<comment type="caution">
    <text evidence="5">The sequence shown here is derived from an EMBL/GenBank/DDBJ whole genome shotgun (WGS) entry which is preliminary data.</text>
</comment>
<dbReference type="InterPro" id="IPR033186">
    <property type="entry name" value="HerA_C"/>
</dbReference>
<feature type="domain" description="Helicase HerA-like C-terminal" evidence="3">
    <location>
        <begin position="215"/>
        <end position="304"/>
    </location>
</feature>
<evidence type="ECO:0000259" key="4">
    <source>
        <dbReference type="Pfam" id="PF12696"/>
    </source>
</evidence>
<dbReference type="EMBL" id="DXBD01000006">
    <property type="protein sequence ID" value="HIZ66989.1"/>
    <property type="molecule type" value="Genomic_DNA"/>
</dbReference>
<keyword evidence="2" id="KW-1133">Transmembrane helix</keyword>
<reference evidence="5" key="2">
    <citation type="submission" date="2021-04" db="EMBL/GenBank/DDBJ databases">
        <authorList>
            <person name="Gilroy R."/>
        </authorList>
    </citation>
    <scope>NUCLEOTIDE SEQUENCE</scope>
    <source>
        <strain evidence="5">ChiBcolR9-63</strain>
    </source>
</reference>
<keyword evidence="1" id="KW-0175">Coiled coil</keyword>
<proteinExistence type="predicted"/>
<accession>A0A9D2FTA2</accession>
<dbReference type="PANTHER" id="PTHR30121:SF6">
    <property type="entry name" value="SLR6007 PROTEIN"/>
    <property type="match status" value="1"/>
</dbReference>
<dbReference type="PANTHER" id="PTHR30121">
    <property type="entry name" value="UNCHARACTERIZED PROTEIN YJGR-RELATED"/>
    <property type="match status" value="1"/>
</dbReference>
<dbReference type="Pfam" id="PF05872">
    <property type="entry name" value="HerA_C"/>
    <property type="match status" value="1"/>
</dbReference>
<dbReference type="Proteomes" id="UP000824058">
    <property type="component" value="Unassembled WGS sequence"/>
</dbReference>
<dbReference type="InterPro" id="IPR032689">
    <property type="entry name" value="TraG-D_C"/>
</dbReference>
<evidence type="ECO:0000259" key="3">
    <source>
        <dbReference type="Pfam" id="PF05872"/>
    </source>
</evidence>
<feature type="domain" description="TraD/TraG TraM recognition site" evidence="4">
    <location>
        <begin position="571"/>
        <end position="664"/>
    </location>
</feature>
<keyword evidence="2" id="KW-0472">Membrane</keyword>
<evidence type="ECO:0000256" key="1">
    <source>
        <dbReference type="SAM" id="Coils"/>
    </source>
</evidence>
<feature type="transmembrane region" description="Helical" evidence="2">
    <location>
        <begin position="84"/>
        <end position="105"/>
    </location>
</feature>
<organism evidence="5 6">
    <name type="scientific">Candidatus Streptococcus faecavium</name>
    <dbReference type="NCBI Taxonomy" id="2838763"/>
    <lineage>
        <taxon>Bacteria</taxon>
        <taxon>Bacillati</taxon>
        <taxon>Bacillota</taxon>
        <taxon>Bacilli</taxon>
        <taxon>Lactobacillales</taxon>
        <taxon>Streptococcaceae</taxon>
        <taxon>Streptococcus</taxon>
    </lineage>
</organism>
<dbReference type="AlphaFoldDB" id="A0A9D2FTA2"/>
<feature type="coiled-coil region" evidence="1">
    <location>
        <begin position="390"/>
        <end position="438"/>
    </location>
</feature>
<evidence type="ECO:0000313" key="6">
    <source>
        <dbReference type="Proteomes" id="UP000824058"/>
    </source>
</evidence>
<evidence type="ECO:0000313" key="5">
    <source>
        <dbReference type="EMBL" id="HIZ66989.1"/>
    </source>
</evidence>
<feature type="transmembrane region" description="Helical" evidence="2">
    <location>
        <begin position="30"/>
        <end position="59"/>
    </location>
</feature>
<dbReference type="Pfam" id="PF12696">
    <property type="entry name" value="TraG-D_C"/>
    <property type="match status" value="1"/>
</dbReference>
<dbReference type="Gene3D" id="3.40.50.300">
    <property type="entry name" value="P-loop containing nucleotide triphosphate hydrolases"/>
    <property type="match status" value="2"/>
</dbReference>
<keyword evidence="2" id="KW-0812">Transmembrane</keyword>
<reference evidence="5" key="1">
    <citation type="journal article" date="2021" name="PeerJ">
        <title>Extensive microbial diversity within the chicken gut microbiome revealed by metagenomics and culture.</title>
        <authorList>
            <person name="Gilroy R."/>
            <person name="Ravi A."/>
            <person name="Getino M."/>
            <person name="Pursley I."/>
            <person name="Horton D.L."/>
            <person name="Alikhan N.F."/>
            <person name="Baker D."/>
            <person name="Gharbi K."/>
            <person name="Hall N."/>
            <person name="Watson M."/>
            <person name="Adriaenssens E.M."/>
            <person name="Foster-Nyarko E."/>
            <person name="Jarju S."/>
            <person name="Secka A."/>
            <person name="Antonio M."/>
            <person name="Oren A."/>
            <person name="Chaudhuri R.R."/>
            <person name="La Ragione R."/>
            <person name="Hildebrand F."/>
            <person name="Pallen M.J."/>
        </authorList>
    </citation>
    <scope>NUCLEOTIDE SEQUENCE</scope>
    <source>
        <strain evidence="5">ChiBcolR9-63</strain>
    </source>
</reference>
<feature type="transmembrane region" description="Helical" evidence="2">
    <location>
        <begin position="125"/>
        <end position="151"/>
    </location>
</feature>
<dbReference type="InterPro" id="IPR027417">
    <property type="entry name" value="P-loop_NTPase"/>
</dbReference>
<gene>
    <name evidence="5" type="ORF">H9965_00665</name>
</gene>